<dbReference type="Proteomes" id="UP000037069">
    <property type="component" value="Unassembled WGS sequence"/>
</dbReference>
<keyword evidence="1" id="KW-0812">Transmembrane</keyword>
<name>A0A0L0CAZ9_LUCCU</name>
<accession>A0A0L0CAZ9</accession>
<keyword evidence="1" id="KW-1133">Transmembrane helix</keyword>
<evidence type="ECO:0000313" key="2">
    <source>
        <dbReference type="EMBL" id="KNC29421.1"/>
    </source>
</evidence>
<evidence type="ECO:0000313" key="3">
    <source>
        <dbReference type="Proteomes" id="UP000037069"/>
    </source>
</evidence>
<protein>
    <submittedName>
        <fullName evidence="2">Uncharacterized protein</fullName>
    </submittedName>
</protein>
<reference evidence="2 3" key="1">
    <citation type="journal article" date="2015" name="Nat. Commun.">
        <title>Lucilia cuprina genome unlocks parasitic fly biology to underpin future interventions.</title>
        <authorList>
            <person name="Anstead C.A."/>
            <person name="Korhonen P.K."/>
            <person name="Young N.D."/>
            <person name="Hall R.S."/>
            <person name="Jex A.R."/>
            <person name="Murali S.C."/>
            <person name="Hughes D.S."/>
            <person name="Lee S.F."/>
            <person name="Perry T."/>
            <person name="Stroehlein A.J."/>
            <person name="Ansell B.R."/>
            <person name="Breugelmans B."/>
            <person name="Hofmann A."/>
            <person name="Qu J."/>
            <person name="Dugan S."/>
            <person name="Lee S.L."/>
            <person name="Chao H."/>
            <person name="Dinh H."/>
            <person name="Han Y."/>
            <person name="Doddapaneni H.V."/>
            <person name="Worley K.C."/>
            <person name="Muzny D.M."/>
            <person name="Ioannidis P."/>
            <person name="Waterhouse R.M."/>
            <person name="Zdobnov E.M."/>
            <person name="James P.J."/>
            <person name="Bagnall N.H."/>
            <person name="Kotze A.C."/>
            <person name="Gibbs R.A."/>
            <person name="Richards S."/>
            <person name="Batterham P."/>
            <person name="Gasser R.B."/>
        </authorList>
    </citation>
    <scope>NUCLEOTIDE SEQUENCE [LARGE SCALE GENOMIC DNA]</scope>
    <source>
        <strain evidence="2 3">LS</strain>
        <tissue evidence="2">Full body</tissue>
    </source>
</reference>
<dbReference type="AlphaFoldDB" id="A0A0L0CAZ9"/>
<gene>
    <name evidence="2" type="ORF">FF38_06572</name>
</gene>
<proteinExistence type="predicted"/>
<organism evidence="2 3">
    <name type="scientific">Lucilia cuprina</name>
    <name type="common">Green bottle fly</name>
    <name type="synonym">Australian sheep blowfly</name>
    <dbReference type="NCBI Taxonomy" id="7375"/>
    <lineage>
        <taxon>Eukaryota</taxon>
        <taxon>Metazoa</taxon>
        <taxon>Ecdysozoa</taxon>
        <taxon>Arthropoda</taxon>
        <taxon>Hexapoda</taxon>
        <taxon>Insecta</taxon>
        <taxon>Pterygota</taxon>
        <taxon>Neoptera</taxon>
        <taxon>Endopterygota</taxon>
        <taxon>Diptera</taxon>
        <taxon>Brachycera</taxon>
        <taxon>Muscomorpha</taxon>
        <taxon>Oestroidea</taxon>
        <taxon>Calliphoridae</taxon>
        <taxon>Luciliinae</taxon>
        <taxon>Lucilia</taxon>
    </lineage>
</organism>
<sequence length="81" mass="9031">MPDSGKENAPEFHCPLHMLYIRLNPHVQFCIDVHSNTVLDLILSPDIALTAFWLSLNILSPVGAIFILTQFTHSVSARTSD</sequence>
<comment type="caution">
    <text evidence="2">The sequence shown here is derived from an EMBL/GenBank/DDBJ whole genome shotgun (WGS) entry which is preliminary data.</text>
</comment>
<evidence type="ECO:0000256" key="1">
    <source>
        <dbReference type="SAM" id="Phobius"/>
    </source>
</evidence>
<dbReference type="EMBL" id="JRES01000668">
    <property type="protein sequence ID" value="KNC29421.1"/>
    <property type="molecule type" value="Genomic_DNA"/>
</dbReference>
<feature type="transmembrane region" description="Helical" evidence="1">
    <location>
        <begin position="47"/>
        <end position="68"/>
    </location>
</feature>
<keyword evidence="1" id="KW-0472">Membrane</keyword>
<keyword evidence="3" id="KW-1185">Reference proteome</keyword>